<reference evidence="2" key="1">
    <citation type="submission" date="2013-08" db="EMBL/GenBank/DDBJ databases">
        <authorList>
            <person name="Mendez C."/>
            <person name="Richter M."/>
            <person name="Ferrer M."/>
            <person name="Sanchez J."/>
        </authorList>
    </citation>
    <scope>NUCLEOTIDE SEQUENCE</scope>
</reference>
<protein>
    <submittedName>
        <fullName evidence="2">Cysteine synthase, O-acetylserine (Thiol) lyase B</fullName>
    </submittedName>
</protein>
<accession>T1A156</accession>
<gene>
    <name evidence="2" type="ORF">B1B_16892</name>
</gene>
<dbReference type="EMBL" id="AUZY01011262">
    <property type="protein sequence ID" value="EQD35550.1"/>
    <property type="molecule type" value="Genomic_DNA"/>
</dbReference>
<dbReference type="SUPFAM" id="SSF53686">
    <property type="entry name" value="Tryptophan synthase beta subunit-like PLP-dependent enzymes"/>
    <property type="match status" value="1"/>
</dbReference>
<keyword evidence="2" id="KW-0456">Lyase</keyword>
<comment type="caution">
    <text evidence="2">The sequence shown here is derived from an EMBL/GenBank/DDBJ whole genome shotgun (WGS) entry which is preliminary data.</text>
</comment>
<organism evidence="2">
    <name type="scientific">mine drainage metagenome</name>
    <dbReference type="NCBI Taxonomy" id="410659"/>
    <lineage>
        <taxon>unclassified sequences</taxon>
        <taxon>metagenomes</taxon>
        <taxon>ecological metagenomes</taxon>
    </lineage>
</organism>
<feature type="non-terminal residue" evidence="2">
    <location>
        <position position="1"/>
    </location>
</feature>
<dbReference type="InterPro" id="IPR050214">
    <property type="entry name" value="Cys_Synth/Cystath_Beta-Synth"/>
</dbReference>
<proteinExistence type="predicted"/>
<dbReference type="InterPro" id="IPR036052">
    <property type="entry name" value="TrpB-like_PALP_sf"/>
</dbReference>
<dbReference type="GO" id="GO:0016829">
    <property type="term" value="F:lyase activity"/>
    <property type="evidence" value="ECO:0007669"/>
    <property type="project" value="UniProtKB-KW"/>
</dbReference>
<name>T1A156_9ZZZZ</name>
<dbReference type="Pfam" id="PF00291">
    <property type="entry name" value="PALP"/>
    <property type="match status" value="1"/>
</dbReference>
<feature type="domain" description="Tryptophan synthase beta chain-like PALP" evidence="1">
    <location>
        <begin position="2"/>
        <end position="213"/>
    </location>
</feature>
<dbReference type="InterPro" id="IPR001926">
    <property type="entry name" value="TrpB-like_PALP"/>
</dbReference>
<evidence type="ECO:0000259" key="1">
    <source>
        <dbReference type="Pfam" id="PF00291"/>
    </source>
</evidence>
<evidence type="ECO:0000313" key="2">
    <source>
        <dbReference type="EMBL" id="EQD35550.1"/>
    </source>
</evidence>
<feature type="non-terminal residue" evidence="2">
    <location>
        <position position="239"/>
    </location>
</feature>
<dbReference type="PANTHER" id="PTHR10314">
    <property type="entry name" value="CYSTATHIONINE BETA-SYNTHASE"/>
    <property type="match status" value="1"/>
</dbReference>
<reference evidence="2" key="2">
    <citation type="journal article" date="2014" name="ISME J.">
        <title>Microbial stratification in low pH oxic and suboxic macroscopic growths along an acid mine drainage.</title>
        <authorList>
            <person name="Mendez-Garcia C."/>
            <person name="Mesa V."/>
            <person name="Sprenger R.R."/>
            <person name="Richter M."/>
            <person name="Diez M.S."/>
            <person name="Solano J."/>
            <person name="Bargiela R."/>
            <person name="Golyshina O.V."/>
            <person name="Manteca A."/>
            <person name="Ramos J.L."/>
            <person name="Gallego J.R."/>
            <person name="Llorente I."/>
            <person name="Martins Dos Santos V.A."/>
            <person name="Jensen O.N."/>
            <person name="Pelaez A.I."/>
            <person name="Sanchez J."/>
            <person name="Ferrer M."/>
        </authorList>
    </citation>
    <scope>NUCLEOTIDE SEQUENCE</scope>
</reference>
<sequence>SIARDLGYRAKIYVPNASSEATKSVLRATGQDVVEVFDEASKKSSINIDSAVALLKEEMSRNPGKYVNFDQYSNDSNTNAHFYTTGPEAVQAVPEGFTHVVVSIGTGGTLTGLAKYFKKYSPDTKVIGVMPQPYHKIQGLKNLKVSKTPEILNKNMRLIDEWRSVEDPAAETQLREMVNLGLFAGLSSAANFHSALKVGEENPESRILTVFPDSAEKYRETYISRGLVHTGRVWWIYSA</sequence>
<dbReference type="Gene3D" id="3.40.50.1100">
    <property type="match status" value="2"/>
</dbReference>
<dbReference type="AlphaFoldDB" id="T1A156"/>